<dbReference type="InterPro" id="IPR001965">
    <property type="entry name" value="Znf_PHD"/>
</dbReference>
<evidence type="ECO:0000313" key="7">
    <source>
        <dbReference type="Proteomes" id="UP000307173"/>
    </source>
</evidence>
<dbReference type="GO" id="GO:0070210">
    <property type="term" value="C:Rpd3L-Expanded complex"/>
    <property type="evidence" value="ECO:0007669"/>
    <property type="project" value="TreeGrafter"/>
</dbReference>
<sequence>MSSRRSRRTQSGQPKYSGDDYDLDADLEQYNDVPPRRATRSKSDREDNIETESRGIGNYANDDIDDGEEITRCVCGNDDLIIPKSSHGEFDNIDTGFFIQCEKCAVWQHGYCVGIPDEDHAPEKYWCEQCKPEFHTLFIDKFNTRRSKYDPHLNSGISKKGIKRKNGRLNGRNSDSHQDQVGSLSGHNESFEGEDENKKKQRKRYYTTYEEQLKKALEESAKESGVAPEEVNVSSAEALEGPELRNSSLRKTRNRSGVSDNNESNADDDNDGEDERQDIKDEAEFNKNATQEQKVKLEDKHKIRDLKKMKIKNPNAQLNSNRNTDSANDENTTNKKNGLKKPKKDSKSQVIEDKPFKANLPSARISMNEMNRRVFSIIDFVSNTESNLSNEEEFKSNLFKMNDAEMSSEALELKAKLISCYNESVAQLDDLTQLLNVWQSEFA</sequence>
<evidence type="ECO:0000256" key="4">
    <source>
        <dbReference type="SAM" id="MobiDB-lite"/>
    </source>
</evidence>
<feature type="region of interest" description="Disordered" evidence="4">
    <location>
        <begin position="1"/>
        <end position="61"/>
    </location>
</feature>
<keyword evidence="2" id="KW-0863">Zinc-finger</keyword>
<evidence type="ECO:0000259" key="5">
    <source>
        <dbReference type="SMART" id="SM00249"/>
    </source>
</evidence>
<dbReference type="EMBL" id="SELW01000684">
    <property type="protein sequence ID" value="TID12966.1"/>
    <property type="molecule type" value="Genomic_DNA"/>
</dbReference>
<name>A0A4T0WVN4_9ASCO</name>
<dbReference type="SUPFAM" id="SSF57903">
    <property type="entry name" value="FYVE/PHD zinc finger"/>
    <property type="match status" value="1"/>
</dbReference>
<organism evidence="6 7">
    <name type="scientific">Pichia inconspicua</name>
    <dbReference type="NCBI Taxonomy" id="52247"/>
    <lineage>
        <taxon>Eukaryota</taxon>
        <taxon>Fungi</taxon>
        <taxon>Dikarya</taxon>
        <taxon>Ascomycota</taxon>
        <taxon>Saccharomycotina</taxon>
        <taxon>Pichiomycetes</taxon>
        <taxon>Pichiales</taxon>
        <taxon>Pichiaceae</taxon>
        <taxon>Pichia</taxon>
    </lineage>
</organism>
<dbReference type="GO" id="GO:0033698">
    <property type="term" value="C:Rpd3L complex"/>
    <property type="evidence" value="ECO:0007669"/>
    <property type="project" value="TreeGrafter"/>
</dbReference>
<feature type="domain" description="Zinc finger PHD-type" evidence="5">
    <location>
        <begin position="72"/>
        <end position="131"/>
    </location>
</feature>
<reference evidence="6 7" key="1">
    <citation type="journal article" date="2019" name="Front. Genet.">
        <title>Whole-Genome Sequencing of the Opportunistic Yeast Pathogen Candida inconspicua Uncovers Its Hybrid Origin.</title>
        <authorList>
            <person name="Mixao V."/>
            <person name="Hansen A.P."/>
            <person name="Saus E."/>
            <person name="Boekhout T."/>
            <person name="Lass-Florl C."/>
            <person name="Gabaldon T."/>
        </authorList>
    </citation>
    <scope>NUCLEOTIDE SEQUENCE [LARGE SCALE GENOMIC DNA]</scope>
    <source>
        <strain evidence="6 7">CBS 180</strain>
    </source>
</reference>
<evidence type="ECO:0000256" key="1">
    <source>
        <dbReference type="ARBA" id="ARBA00022723"/>
    </source>
</evidence>
<dbReference type="CDD" id="cd15550">
    <property type="entry name" value="PHD_MLL5"/>
    <property type="match status" value="1"/>
</dbReference>
<evidence type="ECO:0000256" key="2">
    <source>
        <dbReference type="ARBA" id="ARBA00022771"/>
    </source>
</evidence>
<evidence type="ECO:0000256" key="3">
    <source>
        <dbReference type="ARBA" id="ARBA00022833"/>
    </source>
</evidence>
<dbReference type="InterPro" id="IPR019786">
    <property type="entry name" value="Zinc_finger_PHD-type_CS"/>
</dbReference>
<dbReference type="InterPro" id="IPR011011">
    <property type="entry name" value="Znf_FYVE_PHD"/>
</dbReference>
<dbReference type="PANTHER" id="PTHR47793">
    <property type="entry name" value="HISTONE DEACETYLASE COMPLEX SUBUNIT CTI6"/>
    <property type="match status" value="1"/>
</dbReference>
<accession>A0A4T0WVN4</accession>
<comment type="caution">
    <text evidence="6">The sequence shown here is derived from an EMBL/GenBank/DDBJ whole genome shotgun (WGS) entry which is preliminary data.</text>
</comment>
<keyword evidence="1" id="KW-0479">Metal-binding</keyword>
<evidence type="ECO:0000313" key="6">
    <source>
        <dbReference type="EMBL" id="TID12966.1"/>
    </source>
</evidence>
<dbReference type="Gene3D" id="3.30.40.10">
    <property type="entry name" value="Zinc/RING finger domain, C3HC4 (zinc finger)"/>
    <property type="match status" value="1"/>
</dbReference>
<dbReference type="PANTHER" id="PTHR47793:SF1">
    <property type="entry name" value="HISTONE DEACETYLASE COMPLEX SUBUNIT CTI6"/>
    <property type="match status" value="1"/>
</dbReference>
<feature type="region of interest" description="Disordered" evidence="4">
    <location>
        <begin position="219"/>
        <end position="355"/>
    </location>
</feature>
<dbReference type="InterPro" id="IPR053051">
    <property type="entry name" value="HDAC_complex_subunit"/>
</dbReference>
<feature type="compositionally biased region" description="Acidic residues" evidence="4">
    <location>
        <begin position="19"/>
        <end position="29"/>
    </location>
</feature>
<feature type="compositionally biased region" description="Acidic residues" evidence="4">
    <location>
        <begin position="265"/>
        <end position="276"/>
    </location>
</feature>
<gene>
    <name evidence="6" type="ORF">CANINC_005065</name>
</gene>
<feature type="compositionally biased region" description="Polar residues" evidence="4">
    <location>
        <begin position="314"/>
        <end position="331"/>
    </location>
</feature>
<feature type="compositionally biased region" description="Polar residues" evidence="4">
    <location>
        <begin position="179"/>
        <end position="188"/>
    </location>
</feature>
<dbReference type="Proteomes" id="UP000307173">
    <property type="component" value="Unassembled WGS sequence"/>
</dbReference>
<dbReference type="GO" id="GO:0061186">
    <property type="term" value="P:negative regulation of silent mating-type cassette heterochromatin formation"/>
    <property type="evidence" value="ECO:0007669"/>
    <property type="project" value="TreeGrafter"/>
</dbReference>
<dbReference type="Pfam" id="PF20826">
    <property type="entry name" value="PHD_5"/>
    <property type="match status" value="1"/>
</dbReference>
<keyword evidence="3" id="KW-0862">Zinc</keyword>
<feature type="compositionally biased region" description="Basic and acidic residues" evidence="4">
    <location>
        <begin position="293"/>
        <end position="308"/>
    </location>
</feature>
<dbReference type="PROSITE" id="PS01359">
    <property type="entry name" value="ZF_PHD_1"/>
    <property type="match status" value="1"/>
</dbReference>
<protein>
    <recommendedName>
        <fullName evidence="5">Zinc finger PHD-type domain-containing protein</fullName>
    </recommendedName>
</protein>
<dbReference type="STRING" id="52247.A0A4T0WVN4"/>
<dbReference type="SMART" id="SM00249">
    <property type="entry name" value="PHD"/>
    <property type="match status" value="1"/>
</dbReference>
<feature type="compositionally biased region" description="Basic and acidic residues" evidence="4">
    <location>
        <begin position="41"/>
        <end position="53"/>
    </location>
</feature>
<dbReference type="OrthoDB" id="418595at2759"/>
<dbReference type="GO" id="GO:0061188">
    <property type="term" value="P:negative regulation of rDNA heterochromatin formation"/>
    <property type="evidence" value="ECO:0007669"/>
    <property type="project" value="TreeGrafter"/>
</dbReference>
<dbReference type="InterPro" id="IPR013083">
    <property type="entry name" value="Znf_RING/FYVE/PHD"/>
</dbReference>
<proteinExistence type="predicted"/>
<feature type="region of interest" description="Disordered" evidence="4">
    <location>
        <begin position="150"/>
        <end position="203"/>
    </location>
</feature>
<keyword evidence="7" id="KW-1185">Reference proteome</keyword>
<feature type="compositionally biased region" description="Basic and acidic residues" evidence="4">
    <location>
        <begin position="345"/>
        <end position="355"/>
    </location>
</feature>
<dbReference type="AlphaFoldDB" id="A0A4T0WVN4"/>
<dbReference type="GO" id="GO:0008270">
    <property type="term" value="F:zinc ion binding"/>
    <property type="evidence" value="ECO:0007669"/>
    <property type="project" value="UniProtKB-KW"/>
</dbReference>